<dbReference type="RefSeq" id="WP_188901636.1">
    <property type="nucleotide sequence ID" value="NZ_BMKS01000009.1"/>
</dbReference>
<feature type="compositionally biased region" description="Low complexity" evidence="1">
    <location>
        <begin position="1"/>
        <end position="10"/>
    </location>
</feature>
<evidence type="ECO:0000313" key="2">
    <source>
        <dbReference type="EMBL" id="GGG40429.1"/>
    </source>
</evidence>
<evidence type="ECO:0000256" key="1">
    <source>
        <dbReference type="SAM" id="MobiDB-lite"/>
    </source>
</evidence>
<evidence type="ECO:0000313" key="3">
    <source>
        <dbReference type="Proteomes" id="UP000597507"/>
    </source>
</evidence>
<feature type="region of interest" description="Disordered" evidence="1">
    <location>
        <begin position="120"/>
        <end position="143"/>
    </location>
</feature>
<reference evidence="2 3" key="1">
    <citation type="journal article" date="2014" name="Int. J. Syst. Evol. Microbiol.">
        <title>Complete genome sequence of Corynebacterium casei LMG S-19264T (=DSM 44701T), isolated from a smear-ripened cheese.</title>
        <authorList>
            <consortium name="US DOE Joint Genome Institute (JGI-PGF)"/>
            <person name="Walter F."/>
            <person name="Albersmeier A."/>
            <person name="Kalinowski J."/>
            <person name="Ruckert C."/>
        </authorList>
    </citation>
    <scope>NUCLEOTIDE SEQUENCE [LARGE SCALE GENOMIC DNA]</scope>
    <source>
        <strain evidence="2 3">CGMCC 1.16330</strain>
    </source>
</reference>
<protein>
    <submittedName>
        <fullName evidence="2">Uncharacterized protein</fullName>
    </submittedName>
</protein>
<gene>
    <name evidence="2" type="ORF">GCM10010964_30060</name>
</gene>
<name>A0A8J3EBT7_9PROT</name>
<organism evidence="2 3">
    <name type="scientific">Caldovatus sediminis</name>
    <dbReference type="NCBI Taxonomy" id="2041189"/>
    <lineage>
        <taxon>Bacteria</taxon>
        <taxon>Pseudomonadati</taxon>
        <taxon>Pseudomonadota</taxon>
        <taxon>Alphaproteobacteria</taxon>
        <taxon>Acetobacterales</taxon>
        <taxon>Roseomonadaceae</taxon>
        <taxon>Caldovatus</taxon>
    </lineage>
</organism>
<feature type="region of interest" description="Disordered" evidence="1">
    <location>
        <begin position="72"/>
        <end position="97"/>
    </location>
</feature>
<accession>A0A8J3EBT7</accession>
<dbReference type="Proteomes" id="UP000597507">
    <property type="component" value="Unassembled WGS sequence"/>
</dbReference>
<dbReference type="AlphaFoldDB" id="A0A8J3EBT7"/>
<proteinExistence type="predicted"/>
<feature type="region of interest" description="Disordered" evidence="1">
    <location>
        <begin position="1"/>
        <end position="28"/>
    </location>
</feature>
<dbReference type="EMBL" id="BMKS01000009">
    <property type="protein sequence ID" value="GGG40429.1"/>
    <property type="molecule type" value="Genomic_DNA"/>
</dbReference>
<keyword evidence="3" id="KW-1185">Reference proteome</keyword>
<comment type="caution">
    <text evidence="2">The sequence shown here is derived from an EMBL/GenBank/DDBJ whole genome shotgun (WGS) entry which is preliminary data.</text>
</comment>
<sequence length="143" mass="15056">MSARGSGARPAPAPPEEDPNAVVSCSSPPCYMHELDPSYLGYLGRDEARGLLAELLAALPDGAGLPARLRRHAERLGGATPPGPAAAPAGQRPRPGDRLVRRLREALPRLQDEALRRDVETALAMLEPGGGRQAPDPPQPPRG</sequence>